<gene>
    <name evidence="1" type="ORF">A0H81_09561</name>
</gene>
<comment type="caution">
    <text evidence="1">The sequence shown here is derived from an EMBL/GenBank/DDBJ whole genome shotgun (WGS) entry which is preliminary data.</text>
</comment>
<name>A0A1C7M0R4_GRIFR</name>
<sequence>MRAWTVVDRLHRVRVPTLVVNGAADTVQDFVCAPFFWRIRQVKWTTFAHSSHMPMWEERERYMQVVADFLTM</sequence>
<proteinExistence type="predicted"/>
<dbReference type="OrthoDB" id="190201at2759"/>
<evidence type="ECO:0008006" key="3">
    <source>
        <dbReference type="Google" id="ProtNLM"/>
    </source>
</evidence>
<protein>
    <recommendedName>
        <fullName evidence="3">Proline iminopeptidase</fullName>
    </recommendedName>
</protein>
<dbReference type="Gene3D" id="3.40.50.1820">
    <property type="entry name" value="alpha/beta hydrolase"/>
    <property type="match status" value="1"/>
</dbReference>
<keyword evidence="2" id="KW-1185">Reference proteome</keyword>
<dbReference type="SUPFAM" id="SSF53474">
    <property type="entry name" value="alpha/beta-Hydrolases"/>
    <property type="match status" value="1"/>
</dbReference>
<accession>A0A1C7M0R4</accession>
<dbReference type="AlphaFoldDB" id="A0A1C7M0R4"/>
<organism evidence="1 2">
    <name type="scientific">Grifola frondosa</name>
    <name type="common">Maitake</name>
    <name type="synonym">Polyporus frondosus</name>
    <dbReference type="NCBI Taxonomy" id="5627"/>
    <lineage>
        <taxon>Eukaryota</taxon>
        <taxon>Fungi</taxon>
        <taxon>Dikarya</taxon>
        <taxon>Basidiomycota</taxon>
        <taxon>Agaricomycotina</taxon>
        <taxon>Agaricomycetes</taxon>
        <taxon>Polyporales</taxon>
        <taxon>Grifolaceae</taxon>
        <taxon>Grifola</taxon>
    </lineage>
</organism>
<dbReference type="Proteomes" id="UP000092993">
    <property type="component" value="Unassembled WGS sequence"/>
</dbReference>
<evidence type="ECO:0000313" key="2">
    <source>
        <dbReference type="Proteomes" id="UP000092993"/>
    </source>
</evidence>
<dbReference type="OMA" id="PFFWRIR"/>
<dbReference type="InterPro" id="IPR029058">
    <property type="entry name" value="AB_hydrolase_fold"/>
</dbReference>
<dbReference type="EMBL" id="LUGG01000014">
    <property type="protein sequence ID" value="OBZ70047.1"/>
    <property type="molecule type" value="Genomic_DNA"/>
</dbReference>
<dbReference type="STRING" id="5627.A0A1C7M0R4"/>
<evidence type="ECO:0000313" key="1">
    <source>
        <dbReference type="EMBL" id="OBZ70047.1"/>
    </source>
</evidence>
<reference evidence="1 2" key="1">
    <citation type="submission" date="2016-03" db="EMBL/GenBank/DDBJ databases">
        <title>Whole genome sequencing of Grifola frondosa 9006-11.</title>
        <authorList>
            <person name="Min B."/>
            <person name="Park H."/>
            <person name="Kim J.-G."/>
            <person name="Cho H."/>
            <person name="Oh Y.-L."/>
            <person name="Kong W.-S."/>
            <person name="Choi I.-G."/>
        </authorList>
    </citation>
    <scope>NUCLEOTIDE SEQUENCE [LARGE SCALE GENOMIC DNA]</scope>
    <source>
        <strain evidence="1 2">9006-11</strain>
    </source>
</reference>